<protein>
    <recommendedName>
        <fullName evidence="9">CRISPR-associated endoribonuclease Cas2</fullName>
        <ecNumber evidence="9">3.1.-.-</ecNumber>
    </recommendedName>
</protein>
<evidence type="ECO:0000256" key="1">
    <source>
        <dbReference type="ARBA" id="ARBA00001946"/>
    </source>
</evidence>
<feature type="binding site" evidence="9">
    <location>
        <position position="14"/>
    </location>
    <ligand>
        <name>Mg(2+)</name>
        <dbReference type="ChEBI" id="CHEBI:18420"/>
        <note>catalytic</note>
    </ligand>
</feature>
<dbReference type="CDD" id="cd09725">
    <property type="entry name" value="Cas2_I_II_III"/>
    <property type="match status" value="1"/>
</dbReference>
<dbReference type="EMBL" id="BLMI01000217">
    <property type="protein sequence ID" value="GFI41732.1"/>
    <property type="molecule type" value="Genomic_DNA"/>
</dbReference>
<comment type="cofactor">
    <cofactor evidence="1 9">
        <name>Mg(2+)</name>
        <dbReference type="ChEBI" id="CHEBI:18420"/>
    </cofactor>
</comment>
<gene>
    <name evidence="10" type="primary">cas2_2</name>
    <name evidence="9" type="synonym">cas2</name>
    <name evidence="10" type="ORF">IMSAGC017_01777</name>
</gene>
<name>A0A829ZCK5_9FIRM</name>
<dbReference type="InterPro" id="IPR021127">
    <property type="entry name" value="CRISPR_associated_Cas2"/>
</dbReference>
<evidence type="ECO:0000256" key="3">
    <source>
        <dbReference type="ARBA" id="ARBA00022722"/>
    </source>
</evidence>
<keyword evidence="3 9" id="KW-0540">Nuclease</keyword>
<evidence type="ECO:0000313" key="10">
    <source>
        <dbReference type="EMBL" id="GFI41732.1"/>
    </source>
</evidence>
<dbReference type="Gene3D" id="3.30.70.240">
    <property type="match status" value="1"/>
</dbReference>
<keyword evidence="4 9" id="KW-0479">Metal-binding</keyword>
<evidence type="ECO:0000256" key="2">
    <source>
        <dbReference type="ARBA" id="ARBA00009959"/>
    </source>
</evidence>
<dbReference type="GO" id="GO:0016787">
    <property type="term" value="F:hydrolase activity"/>
    <property type="evidence" value="ECO:0007669"/>
    <property type="project" value="UniProtKB-KW"/>
</dbReference>
<evidence type="ECO:0000256" key="4">
    <source>
        <dbReference type="ARBA" id="ARBA00022723"/>
    </source>
</evidence>
<dbReference type="Proteomes" id="UP000490821">
    <property type="component" value="Unassembled WGS sequence"/>
</dbReference>
<reference evidence="10 11" key="1">
    <citation type="journal article" date="2020" name="Microbiome">
        <title>Single-cell genomics of uncultured bacteria reveals dietary fiber responders in the mouse gut microbiota.</title>
        <authorList>
            <person name="Chijiiwa R."/>
            <person name="Hosokawa M."/>
            <person name="Kogawa M."/>
            <person name="Nishikawa Y."/>
            <person name="Ide K."/>
            <person name="Sakanashi C."/>
            <person name="Takahashi K."/>
            <person name="Takeyama H."/>
        </authorList>
    </citation>
    <scope>NUCLEOTIDE SEQUENCE [LARGE SCALE GENOMIC DNA]</scope>
    <source>
        <strain evidence="10">IMSAGC_017</strain>
    </source>
</reference>
<dbReference type="GO" id="GO:0046872">
    <property type="term" value="F:metal ion binding"/>
    <property type="evidence" value="ECO:0007669"/>
    <property type="project" value="UniProtKB-UniRule"/>
</dbReference>
<accession>A0A829ZCK5</accession>
<keyword evidence="5 9" id="KW-0255">Endonuclease</keyword>
<dbReference type="GO" id="GO:0051607">
    <property type="term" value="P:defense response to virus"/>
    <property type="evidence" value="ECO:0007669"/>
    <property type="project" value="UniProtKB-UniRule"/>
</dbReference>
<evidence type="ECO:0000256" key="7">
    <source>
        <dbReference type="ARBA" id="ARBA00022842"/>
    </source>
</evidence>
<comment type="caution">
    <text evidence="10">The sequence shown here is derived from an EMBL/GenBank/DDBJ whole genome shotgun (WGS) entry which is preliminary data.</text>
</comment>
<organism evidence="10 11">
    <name type="scientific">Thomasclavelia cocleata</name>
    <dbReference type="NCBI Taxonomy" id="69824"/>
    <lineage>
        <taxon>Bacteria</taxon>
        <taxon>Bacillati</taxon>
        <taxon>Bacillota</taxon>
        <taxon>Erysipelotrichia</taxon>
        <taxon>Erysipelotrichales</taxon>
        <taxon>Coprobacillaceae</taxon>
        <taxon>Thomasclavelia</taxon>
    </lineage>
</organism>
<dbReference type="RefSeq" id="WP_172472951.1">
    <property type="nucleotide sequence ID" value="NZ_BLMI01000217.1"/>
</dbReference>
<sequence length="95" mass="11159">MKIKNYNYVIVCYDIGEKRVNKIFKICKKYLPHYQYSIFKGPITPSKLILLKKELQKAINKKEDCVSIIKLQSEDSFDEEVLGSQKEENKDSLII</sequence>
<keyword evidence="8 9" id="KW-0051">Antiviral defense</keyword>
<comment type="similarity">
    <text evidence="2 9">Belongs to the CRISPR-associated endoribonuclease Cas2 protein family.</text>
</comment>
<evidence type="ECO:0000256" key="9">
    <source>
        <dbReference type="HAMAP-Rule" id="MF_01471"/>
    </source>
</evidence>
<proteinExistence type="inferred from homology"/>
<dbReference type="Pfam" id="PF09827">
    <property type="entry name" value="CRISPR_Cas2"/>
    <property type="match status" value="1"/>
</dbReference>
<dbReference type="SUPFAM" id="SSF143430">
    <property type="entry name" value="TTP0101/SSO1404-like"/>
    <property type="match status" value="1"/>
</dbReference>
<dbReference type="GO" id="GO:0043571">
    <property type="term" value="P:maintenance of CRISPR repeat elements"/>
    <property type="evidence" value="ECO:0007669"/>
    <property type="project" value="UniProtKB-UniRule"/>
</dbReference>
<keyword evidence="7 9" id="KW-0460">Magnesium</keyword>
<keyword evidence="6 9" id="KW-0378">Hydrolase</keyword>
<evidence type="ECO:0000313" key="11">
    <source>
        <dbReference type="Proteomes" id="UP000490821"/>
    </source>
</evidence>
<dbReference type="GO" id="GO:0004521">
    <property type="term" value="F:RNA endonuclease activity"/>
    <property type="evidence" value="ECO:0007669"/>
    <property type="project" value="InterPro"/>
</dbReference>
<evidence type="ECO:0000256" key="5">
    <source>
        <dbReference type="ARBA" id="ARBA00022759"/>
    </source>
</evidence>
<dbReference type="NCBIfam" id="TIGR01573">
    <property type="entry name" value="cas2"/>
    <property type="match status" value="1"/>
</dbReference>
<dbReference type="PANTHER" id="PTHR34405">
    <property type="entry name" value="CRISPR-ASSOCIATED ENDORIBONUCLEASE CAS2"/>
    <property type="match status" value="1"/>
</dbReference>
<comment type="subunit">
    <text evidence="9">Homodimer, forms a heterotetramer with a Cas1 homodimer.</text>
</comment>
<dbReference type="InterPro" id="IPR019199">
    <property type="entry name" value="Virulence_VapD/CRISPR_Cas2"/>
</dbReference>
<dbReference type="HAMAP" id="MF_01471">
    <property type="entry name" value="Cas2"/>
    <property type="match status" value="1"/>
</dbReference>
<evidence type="ECO:0000256" key="8">
    <source>
        <dbReference type="ARBA" id="ARBA00023118"/>
    </source>
</evidence>
<comment type="function">
    <text evidence="9">CRISPR (clustered regularly interspaced short palindromic repeat), is an adaptive immune system that provides protection against mobile genetic elements (viruses, transposable elements and conjugative plasmids). CRISPR clusters contain sequences complementary to antecedent mobile elements and target invading nucleic acids. CRISPR clusters are transcribed and processed into CRISPR RNA (crRNA). Functions as a ssRNA-specific endoribonuclease. Involved in the integration of spacer DNA into the CRISPR cassette.</text>
</comment>
<dbReference type="EC" id="3.1.-.-" evidence="9"/>
<evidence type="ECO:0000256" key="6">
    <source>
        <dbReference type="ARBA" id="ARBA00022801"/>
    </source>
</evidence>
<dbReference type="PANTHER" id="PTHR34405:SF1">
    <property type="entry name" value="CRISPR-ASSOCIATED ENDORIBONUCLEASE CAS2"/>
    <property type="match status" value="1"/>
</dbReference>
<dbReference type="AlphaFoldDB" id="A0A829ZCK5"/>